<dbReference type="RefSeq" id="WP_272180813.1">
    <property type="nucleotide sequence ID" value="NZ_JAQOMS010000002.1"/>
</dbReference>
<gene>
    <name evidence="2" type="ORF">PN838_11935</name>
</gene>
<dbReference type="Proteomes" id="UP001528411">
    <property type="component" value="Unassembled WGS sequence"/>
</dbReference>
<reference evidence="2 3" key="1">
    <citation type="submission" date="2023-01" db="EMBL/GenBank/DDBJ databases">
        <title>Psychrosphaera sp. nov., isolated from marine algae.</title>
        <authorList>
            <person name="Bayburt H."/>
            <person name="Choi B.J."/>
            <person name="Kim J.M."/>
            <person name="Choi D.G."/>
            <person name="Jeon C.O."/>
        </authorList>
    </citation>
    <scope>NUCLEOTIDE SEQUENCE [LARGE SCALE GENOMIC DNA]</scope>
    <source>
        <strain evidence="2 3">G1-22</strain>
    </source>
</reference>
<keyword evidence="3" id="KW-1185">Reference proteome</keyword>
<dbReference type="GO" id="GO:0016746">
    <property type="term" value="F:acyltransferase activity"/>
    <property type="evidence" value="ECO:0007669"/>
    <property type="project" value="UniProtKB-KW"/>
</dbReference>
<dbReference type="InterPro" id="IPR000182">
    <property type="entry name" value="GNAT_dom"/>
</dbReference>
<keyword evidence="2" id="KW-0808">Transferase</keyword>
<evidence type="ECO:0000313" key="2">
    <source>
        <dbReference type="EMBL" id="MDC2889359.1"/>
    </source>
</evidence>
<evidence type="ECO:0000259" key="1">
    <source>
        <dbReference type="PROSITE" id="PS51186"/>
    </source>
</evidence>
<dbReference type="SUPFAM" id="SSF55729">
    <property type="entry name" value="Acyl-CoA N-acyltransferases (Nat)"/>
    <property type="match status" value="1"/>
</dbReference>
<dbReference type="Pfam" id="PF13673">
    <property type="entry name" value="Acetyltransf_10"/>
    <property type="match status" value="1"/>
</dbReference>
<feature type="domain" description="N-acetyltransferase" evidence="1">
    <location>
        <begin position="10"/>
        <end position="158"/>
    </location>
</feature>
<dbReference type="Gene3D" id="3.40.630.30">
    <property type="match status" value="1"/>
</dbReference>
<sequence length="162" mass="18000">MTNLNLNLQASVRNAKLVEASVLTNIALKSKAHWGYDQQFMADCVEELSQSKEKLARENFVYRVAEFDGQVVGFSILENTHLRDISLDALFIDPEFIGFGIGKQLFCDVVEQAKSYRAESITVQSDPNAEGFYLAMGMTLSSKLESGSIPGRMLPTLNLQLT</sequence>
<dbReference type="CDD" id="cd04301">
    <property type="entry name" value="NAT_SF"/>
    <property type="match status" value="1"/>
</dbReference>
<dbReference type="EMBL" id="JAQOMS010000002">
    <property type="protein sequence ID" value="MDC2889359.1"/>
    <property type="molecule type" value="Genomic_DNA"/>
</dbReference>
<dbReference type="InterPro" id="IPR016181">
    <property type="entry name" value="Acyl_CoA_acyltransferase"/>
</dbReference>
<name>A0ABT5FE86_9GAMM</name>
<accession>A0ABT5FE86</accession>
<dbReference type="PROSITE" id="PS51186">
    <property type="entry name" value="GNAT"/>
    <property type="match status" value="1"/>
</dbReference>
<proteinExistence type="predicted"/>
<evidence type="ECO:0000313" key="3">
    <source>
        <dbReference type="Proteomes" id="UP001528411"/>
    </source>
</evidence>
<keyword evidence="2" id="KW-0012">Acyltransferase</keyword>
<comment type="caution">
    <text evidence="2">The sequence shown here is derived from an EMBL/GenBank/DDBJ whole genome shotgun (WGS) entry which is preliminary data.</text>
</comment>
<protein>
    <submittedName>
        <fullName evidence="2">GNAT family N-acetyltransferase</fullName>
        <ecNumber evidence="2">2.3.1.-</ecNumber>
    </submittedName>
</protein>
<dbReference type="EC" id="2.3.1.-" evidence="2"/>
<organism evidence="2 3">
    <name type="scientific">Psychrosphaera algicola</name>
    <dbReference type="NCBI Taxonomy" id="3023714"/>
    <lineage>
        <taxon>Bacteria</taxon>
        <taxon>Pseudomonadati</taxon>
        <taxon>Pseudomonadota</taxon>
        <taxon>Gammaproteobacteria</taxon>
        <taxon>Alteromonadales</taxon>
        <taxon>Pseudoalteromonadaceae</taxon>
        <taxon>Psychrosphaera</taxon>
    </lineage>
</organism>